<dbReference type="STRING" id="418495.SAMN05216215_10312"/>
<evidence type="ECO:0000313" key="2">
    <source>
        <dbReference type="Proteomes" id="UP000199529"/>
    </source>
</evidence>
<name>A0A1H3LC14_9PSEU</name>
<dbReference type="Pfam" id="PF00805">
    <property type="entry name" value="Pentapeptide"/>
    <property type="match status" value="1"/>
</dbReference>
<accession>A0A1H3LC14</accession>
<keyword evidence="2" id="KW-1185">Reference proteome</keyword>
<dbReference type="Gene3D" id="2.160.20.80">
    <property type="entry name" value="E3 ubiquitin-protein ligase SopA"/>
    <property type="match status" value="1"/>
</dbReference>
<protein>
    <submittedName>
        <fullName evidence="1">Pentapeptide repeat-containing protein</fullName>
    </submittedName>
</protein>
<proteinExistence type="predicted"/>
<dbReference type="InterPro" id="IPR001646">
    <property type="entry name" value="5peptide_repeat"/>
</dbReference>
<evidence type="ECO:0000313" key="1">
    <source>
        <dbReference type="EMBL" id="SDY61850.1"/>
    </source>
</evidence>
<sequence>MLATLALAIPQYIASQSALESTRSQSVNLQQQQITERFSKAVEQLGTPDNLEVRIGGIYSLERIARDSEPDHPTAVNVLTTFVRENTKALRDPQGSCPNQAVSADAQTALTVLIRRNSAWDDPGSRIDFTDACLQQAVLTELVAFVADLRGADLRRANLRDASLMDTDLRDVNLGGARLTNIRLRGVNLGRADLSDADLRDVDLGRAYIGPIGYSRP</sequence>
<dbReference type="Proteomes" id="UP000199529">
    <property type="component" value="Unassembled WGS sequence"/>
</dbReference>
<organism evidence="1 2">
    <name type="scientific">Saccharopolyspora shandongensis</name>
    <dbReference type="NCBI Taxonomy" id="418495"/>
    <lineage>
        <taxon>Bacteria</taxon>
        <taxon>Bacillati</taxon>
        <taxon>Actinomycetota</taxon>
        <taxon>Actinomycetes</taxon>
        <taxon>Pseudonocardiales</taxon>
        <taxon>Pseudonocardiaceae</taxon>
        <taxon>Saccharopolyspora</taxon>
    </lineage>
</organism>
<dbReference type="SUPFAM" id="SSF141571">
    <property type="entry name" value="Pentapeptide repeat-like"/>
    <property type="match status" value="1"/>
</dbReference>
<dbReference type="PANTHER" id="PTHR14136:SF17">
    <property type="entry name" value="BTB_POZ DOMAIN-CONTAINING PROTEIN KCTD9"/>
    <property type="match status" value="1"/>
</dbReference>
<dbReference type="AlphaFoldDB" id="A0A1H3LC14"/>
<gene>
    <name evidence="1" type="ORF">SAMN05216215_10312</name>
</gene>
<dbReference type="EMBL" id="FNOK01000031">
    <property type="protein sequence ID" value="SDY61850.1"/>
    <property type="molecule type" value="Genomic_DNA"/>
</dbReference>
<reference evidence="2" key="1">
    <citation type="submission" date="2016-10" db="EMBL/GenBank/DDBJ databases">
        <authorList>
            <person name="Varghese N."/>
            <person name="Submissions S."/>
        </authorList>
    </citation>
    <scope>NUCLEOTIDE SEQUENCE [LARGE SCALE GENOMIC DNA]</scope>
    <source>
        <strain evidence="2">CGMCC 4.3530</strain>
    </source>
</reference>
<dbReference type="InterPro" id="IPR051082">
    <property type="entry name" value="Pentapeptide-BTB/POZ_domain"/>
</dbReference>
<dbReference type="PANTHER" id="PTHR14136">
    <property type="entry name" value="BTB_POZ DOMAIN-CONTAINING PROTEIN KCTD9"/>
    <property type="match status" value="1"/>
</dbReference>